<evidence type="ECO:0000256" key="1">
    <source>
        <dbReference type="SAM" id="MobiDB-lite"/>
    </source>
</evidence>
<organism evidence="2 3">
    <name type="scientific">Herbaspirillum frisingense</name>
    <dbReference type="NCBI Taxonomy" id="92645"/>
    <lineage>
        <taxon>Bacteria</taxon>
        <taxon>Pseudomonadati</taxon>
        <taxon>Pseudomonadota</taxon>
        <taxon>Betaproteobacteria</taxon>
        <taxon>Burkholderiales</taxon>
        <taxon>Oxalobacteraceae</taxon>
        <taxon>Herbaspirillum</taxon>
    </lineage>
</organism>
<name>A0A7V8FUA7_9BURK</name>
<evidence type="ECO:0000313" key="3">
    <source>
        <dbReference type="Proteomes" id="UP000462435"/>
    </source>
</evidence>
<evidence type="ECO:0000313" key="2">
    <source>
        <dbReference type="EMBL" id="KAF1041302.1"/>
    </source>
</evidence>
<dbReference type="EMBL" id="WNDX01000128">
    <property type="protein sequence ID" value="KAF1041302.1"/>
    <property type="molecule type" value="Genomic_DNA"/>
</dbReference>
<dbReference type="Proteomes" id="UP000462435">
    <property type="component" value="Unassembled WGS sequence"/>
</dbReference>
<protein>
    <recommendedName>
        <fullName evidence="4">DUF2635 domain-containing protein</fullName>
    </recommendedName>
</protein>
<sequence length="78" mass="8158">MYIKPADGLIVRDPVTKQAIPAEGVEVGEFDLYWAARLRDGDVVRAEAPTQEQTAATASGQADESADAAAAQAKGKAK</sequence>
<comment type="caution">
    <text evidence="2">The sequence shown here is derived from an EMBL/GenBank/DDBJ whole genome shotgun (WGS) entry which is preliminary data.</text>
</comment>
<evidence type="ECO:0008006" key="4">
    <source>
        <dbReference type="Google" id="ProtNLM"/>
    </source>
</evidence>
<dbReference type="AlphaFoldDB" id="A0A7V8FUA7"/>
<gene>
    <name evidence="2" type="ORF">GAK35_03392</name>
</gene>
<reference evidence="3" key="1">
    <citation type="journal article" date="2020" name="MBio">
        <title>Horizontal gene transfer to a defensive symbiont with a reduced genome amongst a multipartite beetle microbiome.</title>
        <authorList>
            <person name="Waterworth S.C."/>
            <person name="Florez L.V."/>
            <person name="Rees E.R."/>
            <person name="Hertweck C."/>
            <person name="Kaltenpoth M."/>
            <person name="Kwan J.C."/>
        </authorList>
    </citation>
    <scope>NUCLEOTIDE SEQUENCE [LARGE SCALE GENOMIC DNA]</scope>
</reference>
<proteinExistence type="predicted"/>
<feature type="region of interest" description="Disordered" evidence="1">
    <location>
        <begin position="47"/>
        <end position="78"/>
    </location>
</feature>
<dbReference type="Pfam" id="PF10948">
    <property type="entry name" value="DUF2635"/>
    <property type="match status" value="1"/>
</dbReference>
<accession>A0A7V8FUA7</accession>
<dbReference type="InterPro" id="IPR024400">
    <property type="entry name" value="DUF2635"/>
</dbReference>